<keyword evidence="5" id="KW-0560">Oxidoreductase</keyword>
<keyword evidence="3 4" id="KW-0408">Iron</keyword>
<dbReference type="GO" id="GO:0019441">
    <property type="term" value="P:L-tryptophan catabolic process to kynurenine"/>
    <property type="evidence" value="ECO:0007669"/>
    <property type="project" value="UniProtKB-UniRule"/>
</dbReference>
<dbReference type="PANTHER" id="PTHR28657:SF11">
    <property type="entry name" value="INDOLEAMINE 2,3-DIOXYGENASE"/>
    <property type="match status" value="1"/>
</dbReference>
<dbReference type="eggNOG" id="ENOG502SKME">
    <property type="taxonomic scope" value="Eukaryota"/>
</dbReference>
<reference evidence="7 8" key="1">
    <citation type="journal article" date="2012" name="PLoS Pathog.">
        <title>Diverse lifestyles and strategies of plant pathogenesis encoded in the genomes of eighteen Dothideomycetes fungi.</title>
        <authorList>
            <person name="Ohm R.A."/>
            <person name="Feau N."/>
            <person name="Henrissat B."/>
            <person name="Schoch C.L."/>
            <person name="Horwitz B.A."/>
            <person name="Barry K.W."/>
            <person name="Condon B.J."/>
            <person name="Copeland A.C."/>
            <person name="Dhillon B."/>
            <person name="Glaser F."/>
            <person name="Hesse C.N."/>
            <person name="Kosti I."/>
            <person name="LaButti K."/>
            <person name="Lindquist E.A."/>
            <person name="Lucas S."/>
            <person name="Salamov A.A."/>
            <person name="Bradshaw R.E."/>
            <person name="Ciuffetti L."/>
            <person name="Hamelin R.C."/>
            <person name="Kema G.H.J."/>
            <person name="Lawrence C."/>
            <person name="Scott J.A."/>
            <person name="Spatafora J.W."/>
            <person name="Turgeon B.G."/>
            <person name="de Wit P.J.G.M."/>
            <person name="Zhong S."/>
            <person name="Goodwin S.B."/>
            <person name="Grigoriev I.V."/>
        </authorList>
    </citation>
    <scope>NUCLEOTIDE SEQUENCE [LARGE SCALE GENOMIC DNA]</scope>
    <source>
        <strain evidence="8">28A</strain>
    </source>
</reference>
<dbReference type="HOGENOM" id="CLU_037866_0_0_1"/>
<dbReference type="OrthoDB" id="4662583at2759"/>
<dbReference type="AlphaFoldDB" id="R0JVC5"/>
<dbReference type="Gene3D" id="1.20.58.480">
    <property type="match status" value="1"/>
</dbReference>
<dbReference type="Proteomes" id="UP000016935">
    <property type="component" value="Unassembled WGS sequence"/>
</dbReference>
<dbReference type="Pfam" id="PF01231">
    <property type="entry name" value="IDO"/>
    <property type="match status" value="1"/>
</dbReference>
<sequence length="487" mass="54585">MALLAIFALGAIFLIGRALLVPPSTYRKARVESLAYESDFPTPGGLGAFAASCFKIIDWFHKIGEIESLAERHEVGEILHDLIQKDGAGSWPPNANHDNSTWPAALRAYMDIYLEMAPLLPQATPSLDDEVNVARISAFRLRFQDLLRERVDVVAVTKLLVAVSAGGWAELPRDVYNAFYCCIASSRHAYRWATIPVVKAAQIEKAVNLPIELREPWTLMQQHFGCASEAGNNTSNLVLKFDTNGTYNYEINSGMATNVLAGEETFARIFYDVEVFGVPIYCDMVHAIVAFSRSDTAACAQHVANMTSQLRLVTGSYMENMHDKVIAQSVWLSKIQGFYGWGIGYFDADENAWEKFDGLSGNQVLLFQALDAFLGIDQYLSARDQERNVPRRQRDLCHALRKYSFRGVLSDGGEDENVHRILRDFDAILKRLRLFCATHRTRSKIYLSHPAPERLPMTAGKSLLAPDIGESLEFLDTFMERRLAQTV</sequence>
<dbReference type="PANTHER" id="PTHR28657">
    <property type="entry name" value="INDOLEAMINE 2,3-DIOXYGENASE"/>
    <property type="match status" value="1"/>
</dbReference>
<gene>
    <name evidence="7" type="ORF">SETTUDRAFT_154563</name>
</gene>
<dbReference type="GO" id="GO:0005737">
    <property type="term" value="C:cytoplasm"/>
    <property type="evidence" value="ECO:0007669"/>
    <property type="project" value="TreeGrafter"/>
</dbReference>
<accession>R0JVC5</accession>
<reference evidence="7 8" key="2">
    <citation type="journal article" date="2013" name="PLoS Genet.">
        <title>Comparative genome structure, secondary metabolite, and effector coding capacity across Cochliobolus pathogens.</title>
        <authorList>
            <person name="Condon B.J."/>
            <person name="Leng Y."/>
            <person name="Wu D."/>
            <person name="Bushley K.E."/>
            <person name="Ohm R.A."/>
            <person name="Otillar R."/>
            <person name="Martin J."/>
            <person name="Schackwitz W."/>
            <person name="Grimwood J."/>
            <person name="MohdZainudin N."/>
            <person name="Xue C."/>
            <person name="Wang R."/>
            <person name="Manning V.A."/>
            <person name="Dhillon B."/>
            <person name="Tu Z.J."/>
            <person name="Steffenson B.J."/>
            <person name="Salamov A."/>
            <person name="Sun H."/>
            <person name="Lowry S."/>
            <person name="LaButti K."/>
            <person name="Han J."/>
            <person name="Copeland A."/>
            <person name="Lindquist E."/>
            <person name="Barry K."/>
            <person name="Schmutz J."/>
            <person name="Baker S.E."/>
            <person name="Ciuffetti L.M."/>
            <person name="Grigoriev I.V."/>
            <person name="Zhong S."/>
            <person name="Turgeon B.G."/>
        </authorList>
    </citation>
    <scope>NUCLEOTIDE SEQUENCE [LARGE SCALE GENOMIC DNA]</scope>
    <source>
        <strain evidence="8">28A</strain>
    </source>
</reference>
<organism evidence="7 8">
    <name type="scientific">Exserohilum turcicum (strain 28A)</name>
    <name type="common">Northern leaf blight fungus</name>
    <name type="synonym">Setosphaeria turcica</name>
    <dbReference type="NCBI Taxonomy" id="671987"/>
    <lineage>
        <taxon>Eukaryota</taxon>
        <taxon>Fungi</taxon>
        <taxon>Dikarya</taxon>
        <taxon>Ascomycota</taxon>
        <taxon>Pezizomycotina</taxon>
        <taxon>Dothideomycetes</taxon>
        <taxon>Pleosporomycetidae</taxon>
        <taxon>Pleosporales</taxon>
        <taxon>Pleosporineae</taxon>
        <taxon>Pleosporaceae</taxon>
        <taxon>Exserohilum</taxon>
    </lineage>
</organism>
<comment type="function">
    <text evidence="5">Produces N-formyl-kynurenine through the oxidation of tryptophan.</text>
</comment>
<protein>
    <recommendedName>
        <fullName evidence="5">Indoleamine 2,3-dioxygenase</fullName>
        <ecNumber evidence="5">1.13.11.52</ecNumber>
    </recommendedName>
</protein>
<keyword evidence="4 5" id="KW-0349">Heme</keyword>
<feature type="chain" id="PRO_5004344057" description="Indoleamine 2,3-dioxygenase" evidence="6">
    <location>
        <begin position="19"/>
        <end position="487"/>
    </location>
</feature>
<dbReference type="GO" id="GO:0046872">
    <property type="term" value="F:metal ion binding"/>
    <property type="evidence" value="ECO:0007669"/>
    <property type="project" value="UniProtKB-UniRule"/>
</dbReference>
<evidence type="ECO:0000256" key="4">
    <source>
        <dbReference type="PIRSR" id="PIRSR600898-1"/>
    </source>
</evidence>
<name>R0JVC5_EXST2</name>
<evidence type="ECO:0000313" key="7">
    <source>
        <dbReference type="EMBL" id="EOA84958.1"/>
    </source>
</evidence>
<keyword evidence="5" id="KW-0223">Dioxygenase</keyword>
<keyword evidence="6" id="KW-0732">Signal</keyword>
<keyword evidence="8" id="KW-1185">Reference proteome</keyword>
<keyword evidence="2 4" id="KW-0479">Metal-binding</keyword>
<dbReference type="EC" id="1.13.11.52" evidence="5"/>
<comment type="catalytic activity">
    <reaction evidence="5">
        <text>L-tryptophan + O2 = N-formyl-L-kynurenine</text>
        <dbReference type="Rhea" id="RHEA:24536"/>
        <dbReference type="ChEBI" id="CHEBI:15379"/>
        <dbReference type="ChEBI" id="CHEBI:57912"/>
        <dbReference type="ChEBI" id="CHEBI:58629"/>
    </reaction>
</comment>
<evidence type="ECO:0000256" key="1">
    <source>
        <dbReference type="ARBA" id="ARBA00007119"/>
    </source>
</evidence>
<dbReference type="InterPro" id="IPR000898">
    <property type="entry name" value="Indolamine_dOase"/>
</dbReference>
<feature type="signal peptide" evidence="6">
    <location>
        <begin position="1"/>
        <end position="18"/>
    </location>
</feature>
<dbReference type="RefSeq" id="XP_008027462.1">
    <property type="nucleotide sequence ID" value="XM_008029271.1"/>
</dbReference>
<evidence type="ECO:0000313" key="8">
    <source>
        <dbReference type="Proteomes" id="UP000016935"/>
    </source>
</evidence>
<dbReference type="GO" id="GO:0033754">
    <property type="term" value="F:indoleamine 2,3-dioxygenase activity"/>
    <property type="evidence" value="ECO:0007669"/>
    <property type="project" value="UniProtKB-EC"/>
</dbReference>
<dbReference type="STRING" id="671987.R0JVC5"/>
<feature type="binding site" description="proximal binding residue" evidence="4">
    <location>
        <position position="439"/>
    </location>
    <ligand>
        <name>heme b</name>
        <dbReference type="ChEBI" id="CHEBI:60344"/>
    </ligand>
    <ligandPart>
        <name>Fe</name>
        <dbReference type="ChEBI" id="CHEBI:18248"/>
    </ligandPart>
</feature>
<comment type="similarity">
    <text evidence="1 5">Belongs to the indoleamine 2,3-dioxygenase family.</text>
</comment>
<proteinExistence type="inferred from homology"/>
<evidence type="ECO:0000256" key="3">
    <source>
        <dbReference type="ARBA" id="ARBA00023004"/>
    </source>
</evidence>
<dbReference type="InterPro" id="IPR037217">
    <property type="entry name" value="Trp/Indoleamine_2_3_dOase-like"/>
</dbReference>
<evidence type="ECO:0000256" key="5">
    <source>
        <dbReference type="RuleBase" id="RU369119"/>
    </source>
</evidence>
<evidence type="ECO:0000256" key="6">
    <source>
        <dbReference type="SAM" id="SignalP"/>
    </source>
</evidence>
<dbReference type="GO" id="GO:0020037">
    <property type="term" value="F:heme binding"/>
    <property type="evidence" value="ECO:0007669"/>
    <property type="project" value="UniProtKB-UniRule"/>
</dbReference>
<evidence type="ECO:0000256" key="2">
    <source>
        <dbReference type="ARBA" id="ARBA00022723"/>
    </source>
</evidence>
<dbReference type="SUPFAM" id="SSF140959">
    <property type="entry name" value="Indolic compounds 2,3-dioxygenase-like"/>
    <property type="match status" value="1"/>
</dbReference>
<dbReference type="GO" id="GO:0034354">
    <property type="term" value="P:'de novo' NAD+ biosynthetic process from L-tryptophan"/>
    <property type="evidence" value="ECO:0007669"/>
    <property type="project" value="TreeGrafter"/>
</dbReference>
<dbReference type="EMBL" id="KB908703">
    <property type="protein sequence ID" value="EOA84958.1"/>
    <property type="molecule type" value="Genomic_DNA"/>
</dbReference>
<dbReference type="GeneID" id="19397416"/>